<dbReference type="PANTHER" id="PTHR24421:SF10">
    <property type="entry name" value="NITRATE_NITRITE SENSOR PROTEIN NARQ"/>
    <property type="match status" value="1"/>
</dbReference>
<proteinExistence type="predicted"/>
<reference evidence="13 14" key="1">
    <citation type="submission" date="2020-08" db="EMBL/GenBank/DDBJ databases">
        <title>Sequencing the genomes of 1000 actinobacteria strains.</title>
        <authorList>
            <person name="Klenk H.-P."/>
        </authorList>
    </citation>
    <scope>NUCLEOTIDE SEQUENCE [LARGE SCALE GENOMIC DNA]</scope>
    <source>
        <strain evidence="13 14">DSM 45084</strain>
    </source>
</reference>
<dbReference type="EMBL" id="JACHJS010000001">
    <property type="protein sequence ID" value="MBB4964975.1"/>
    <property type="molecule type" value="Genomic_DNA"/>
</dbReference>
<feature type="transmembrane region" description="Helical" evidence="9">
    <location>
        <begin position="63"/>
        <end position="82"/>
    </location>
</feature>
<keyword evidence="9" id="KW-1133">Transmembrane helix</keyword>
<evidence type="ECO:0000259" key="12">
    <source>
        <dbReference type="Pfam" id="PF23539"/>
    </source>
</evidence>
<keyword evidence="9" id="KW-0472">Membrane</keyword>
<dbReference type="InterPro" id="IPR011712">
    <property type="entry name" value="Sig_transdc_His_kin_sub3_dim/P"/>
</dbReference>
<dbReference type="CDD" id="cd16917">
    <property type="entry name" value="HATPase_UhpB-NarQ-NarX-like"/>
    <property type="match status" value="1"/>
</dbReference>
<dbReference type="InterPro" id="IPR036890">
    <property type="entry name" value="HATPase_C_sf"/>
</dbReference>
<feature type="domain" description="Histidine kinase/HSP90-like ATPase" evidence="10">
    <location>
        <begin position="280"/>
        <end position="364"/>
    </location>
</feature>
<keyword evidence="8" id="KW-0902">Two-component regulatory system</keyword>
<organism evidence="13 14">
    <name type="scientific">Saccharothrix violaceirubra</name>
    <dbReference type="NCBI Taxonomy" id="413306"/>
    <lineage>
        <taxon>Bacteria</taxon>
        <taxon>Bacillati</taxon>
        <taxon>Actinomycetota</taxon>
        <taxon>Actinomycetes</taxon>
        <taxon>Pseudonocardiales</taxon>
        <taxon>Pseudonocardiaceae</taxon>
        <taxon>Saccharothrix</taxon>
    </lineage>
</organism>
<dbReference type="GO" id="GO:0005524">
    <property type="term" value="F:ATP binding"/>
    <property type="evidence" value="ECO:0007669"/>
    <property type="project" value="UniProtKB-KW"/>
</dbReference>
<keyword evidence="5" id="KW-0547">Nucleotide-binding</keyword>
<evidence type="ECO:0000256" key="2">
    <source>
        <dbReference type="ARBA" id="ARBA00012438"/>
    </source>
</evidence>
<evidence type="ECO:0000256" key="6">
    <source>
        <dbReference type="ARBA" id="ARBA00022777"/>
    </source>
</evidence>
<gene>
    <name evidence="13" type="ORF">F4559_002334</name>
</gene>
<keyword evidence="9" id="KW-0812">Transmembrane</keyword>
<feature type="transmembrane region" description="Helical" evidence="9">
    <location>
        <begin position="102"/>
        <end position="122"/>
    </location>
</feature>
<comment type="catalytic activity">
    <reaction evidence="1">
        <text>ATP + protein L-histidine = ADP + protein N-phospho-L-histidine.</text>
        <dbReference type="EC" id="2.7.13.3"/>
    </reaction>
</comment>
<evidence type="ECO:0000256" key="4">
    <source>
        <dbReference type="ARBA" id="ARBA00022679"/>
    </source>
</evidence>
<evidence type="ECO:0000313" key="13">
    <source>
        <dbReference type="EMBL" id="MBB4964975.1"/>
    </source>
</evidence>
<evidence type="ECO:0000259" key="11">
    <source>
        <dbReference type="Pfam" id="PF07730"/>
    </source>
</evidence>
<sequence length="365" mass="38394">MSNRLFRLLPNAYPVVLDTAFALCATAVYASFAGISSLSPWFGYPLAALIGLPLAVRRRYPLPVLAVVVTALCVATVLEMPLEPHSPTAFALYAVGAWVPRRPAVTALVATVVMSGAALMVSQPTPDDIGLVAFVGLYGSAAWALGRFTRARRAFAAREEAERATRAVTEERLRIARELHDVVAHSLSLITVKAGVAAHVARTRPDEVVDALAVIEATSRDTLVEMRRLLGVLRSDDATGTAPMPGLADLAGLVERAADAGVDVTLEVTGGGLPDGVGLTVFRIVQESVTNVVKHAAPARCSVRVAVTDDEVGIEVVDDGTRAARAGGGHGLMGMRERVAMYGGDFEADRRPAGGFAVKARIPLS</sequence>
<feature type="domain" description="Signal transduction histidine kinase subgroup 3 dimerisation and phosphoacceptor" evidence="11">
    <location>
        <begin position="171"/>
        <end position="237"/>
    </location>
</feature>
<dbReference type="GO" id="GO:0016020">
    <property type="term" value="C:membrane"/>
    <property type="evidence" value="ECO:0007669"/>
    <property type="project" value="InterPro"/>
</dbReference>
<evidence type="ECO:0000259" key="10">
    <source>
        <dbReference type="Pfam" id="PF02518"/>
    </source>
</evidence>
<evidence type="ECO:0000256" key="8">
    <source>
        <dbReference type="ARBA" id="ARBA00023012"/>
    </source>
</evidence>
<keyword evidence="14" id="KW-1185">Reference proteome</keyword>
<evidence type="ECO:0000256" key="1">
    <source>
        <dbReference type="ARBA" id="ARBA00000085"/>
    </source>
</evidence>
<evidence type="ECO:0000256" key="5">
    <source>
        <dbReference type="ARBA" id="ARBA00022741"/>
    </source>
</evidence>
<keyword evidence="4" id="KW-0808">Transferase</keyword>
<dbReference type="AlphaFoldDB" id="A0A7W7T1S5"/>
<name>A0A7W7T1S5_9PSEU</name>
<dbReference type="PANTHER" id="PTHR24421">
    <property type="entry name" value="NITRATE/NITRITE SENSOR PROTEIN NARX-RELATED"/>
    <property type="match status" value="1"/>
</dbReference>
<evidence type="ECO:0000256" key="7">
    <source>
        <dbReference type="ARBA" id="ARBA00022840"/>
    </source>
</evidence>
<keyword evidence="7" id="KW-0067">ATP-binding</keyword>
<dbReference type="RefSeq" id="WP_312865595.1">
    <property type="nucleotide sequence ID" value="NZ_BAABAI010000039.1"/>
</dbReference>
<feature type="transmembrane region" description="Helical" evidence="9">
    <location>
        <begin position="38"/>
        <end position="56"/>
    </location>
</feature>
<keyword evidence="6 13" id="KW-0418">Kinase</keyword>
<feature type="transmembrane region" description="Helical" evidence="9">
    <location>
        <begin position="129"/>
        <end position="146"/>
    </location>
</feature>
<comment type="caution">
    <text evidence="13">The sequence shown here is derived from an EMBL/GenBank/DDBJ whole genome shotgun (WGS) entry which is preliminary data.</text>
</comment>
<accession>A0A7W7T1S5</accession>
<feature type="domain" description="DUF7134" evidence="12">
    <location>
        <begin position="13"/>
        <end position="153"/>
    </location>
</feature>
<feature type="transmembrane region" description="Helical" evidence="9">
    <location>
        <begin position="12"/>
        <end position="32"/>
    </location>
</feature>
<dbReference type="Gene3D" id="3.30.565.10">
    <property type="entry name" value="Histidine kinase-like ATPase, C-terminal domain"/>
    <property type="match status" value="1"/>
</dbReference>
<dbReference type="EC" id="2.7.13.3" evidence="2"/>
<protein>
    <recommendedName>
        <fullName evidence="2">histidine kinase</fullName>
        <ecNumber evidence="2">2.7.13.3</ecNumber>
    </recommendedName>
</protein>
<dbReference type="GO" id="GO:0000155">
    <property type="term" value="F:phosphorelay sensor kinase activity"/>
    <property type="evidence" value="ECO:0007669"/>
    <property type="project" value="InterPro"/>
</dbReference>
<dbReference type="InterPro" id="IPR055558">
    <property type="entry name" value="DUF7134"/>
</dbReference>
<dbReference type="Gene3D" id="1.20.5.1930">
    <property type="match status" value="1"/>
</dbReference>
<dbReference type="Pfam" id="PF07730">
    <property type="entry name" value="HisKA_3"/>
    <property type="match status" value="1"/>
</dbReference>
<evidence type="ECO:0000313" key="14">
    <source>
        <dbReference type="Proteomes" id="UP000542674"/>
    </source>
</evidence>
<dbReference type="Pfam" id="PF02518">
    <property type="entry name" value="HATPase_c"/>
    <property type="match status" value="1"/>
</dbReference>
<dbReference type="InterPro" id="IPR003594">
    <property type="entry name" value="HATPase_dom"/>
</dbReference>
<dbReference type="Pfam" id="PF23539">
    <property type="entry name" value="DUF7134"/>
    <property type="match status" value="1"/>
</dbReference>
<keyword evidence="3" id="KW-0597">Phosphoprotein</keyword>
<dbReference type="SUPFAM" id="SSF55874">
    <property type="entry name" value="ATPase domain of HSP90 chaperone/DNA topoisomerase II/histidine kinase"/>
    <property type="match status" value="1"/>
</dbReference>
<dbReference type="InterPro" id="IPR050482">
    <property type="entry name" value="Sensor_HK_TwoCompSys"/>
</dbReference>
<dbReference type="Proteomes" id="UP000542674">
    <property type="component" value="Unassembled WGS sequence"/>
</dbReference>
<evidence type="ECO:0000256" key="3">
    <source>
        <dbReference type="ARBA" id="ARBA00022553"/>
    </source>
</evidence>
<evidence type="ECO:0000256" key="9">
    <source>
        <dbReference type="SAM" id="Phobius"/>
    </source>
</evidence>
<dbReference type="GO" id="GO:0046983">
    <property type="term" value="F:protein dimerization activity"/>
    <property type="evidence" value="ECO:0007669"/>
    <property type="project" value="InterPro"/>
</dbReference>